<reference evidence="2 3" key="1">
    <citation type="journal article" date="2018" name="Evol. Lett.">
        <title>Horizontal gene cluster transfer increased hallucinogenic mushroom diversity.</title>
        <authorList>
            <person name="Reynolds H.T."/>
            <person name="Vijayakumar V."/>
            <person name="Gluck-Thaler E."/>
            <person name="Korotkin H.B."/>
            <person name="Matheny P.B."/>
            <person name="Slot J.C."/>
        </authorList>
    </citation>
    <scope>NUCLEOTIDE SEQUENCE [LARGE SCALE GENOMIC DNA]</scope>
    <source>
        <strain evidence="2 3">2631</strain>
    </source>
</reference>
<accession>A0A409WLY6</accession>
<feature type="region of interest" description="Disordered" evidence="1">
    <location>
        <begin position="131"/>
        <end position="152"/>
    </location>
</feature>
<dbReference type="EMBL" id="NHYD01003372">
    <property type="protein sequence ID" value="PPQ79583.1"/>
    <property type="molecule type" value="Genomic_DNA"/>
</dbReference>
<keyword evidence="3" id="KW-1185">Reference proteome</keyword>
<organism evidence="2 3">
    <name type="scientific">Psilocybe cyanescens</name>
    <dbReference type="NCBI Taxonomy" id="93625"/>
    <lineage>
        <taxon>Eukaryota</taxon>
        <taxon>Fungi</taxon>
        <taxon>Dikarya</taxon>
        <taxon>Basidiomycota</taxon>
        <taxon>Agaricomycotina</taxon>
        <taxon>Agaricomycetes</taxon>
        <taxon>Agaricomycetidae</taxon>
        <taxon>Agaricales</taxon>
        <taxon>Agaricineae</taxon>
        <taxon>Strophariaceae</taxon>
        <taxon>Psilocybe</taxon>
    </lineage>
</organism>
<dbReference type="AlphaFoldDB" id="A0A409WLY6"/>
<sequence>MNGTPTATTPGPAKLPPSPPPTLKRKRKHQAQSQQRRPQLAQGLGRMNGIRLRPPGKMGLAFDVILSGLQGVFGRFEEDNGRGGGRSCGGGIWIWICNEMRCTLVPANLPLFLMYLPHVCAPPLDIAQPPLLPPSSPPSNNQPAAAPAAAGGLGAGSPTAFVAVPATILTEAGRRRRKRRG</sequence>
<dbReference type="STRING" id="93625.A0A409WLY6"/>
<evidence type="ECO:0000313" key="2">
    <source>
        <dbReference type="EMBL" id="PPQ79583.1"/>
    </source>
</evidence>
<feature type="compositionally biased region" description="Low complexity" evidence="1">
    <location>
        <begin position="138"/>
        <end position="150"/>
    </location>
</feature>
<comment type="caution">
    <text evidence="2">The sequence shown here is derived from an EMBL/GenBank/DDBJ whole genome shotgun (WGS) entry which is preliminary data.</text>
</comment>
<gene>
    <name evidence="2" type="ORF">CVT25_003465</name>
</gene>
<proteinExistence type="predicted"/>
<evidence type="ECO:0000256" key="1">
    <source>
        <dbReference type="SAM" id="MobiDB-lite"/>
    </source>
</evidence>
<evidence type="ECO:0000313" key="3">
    <source>
        <dbReference type="Proteomes" id="UP000283269"/>
    </source>
</evidence>
<feature type="compositionally biased region" description="Low complexity" evidence="1">
    <location>
        <begin position="1"/>
        <end position="12"/>
    </location>
</feature>
<feature type="region of interest" description="Disordered" evidence="1">
    <location>
        <begin position="1"/>
        <end position="52"/>
    </location>
</feature>
<dbReference type="Proteomes" id="UP000283269">
    <property type="component" value="Unassembled WGS sequence"/>
</dbReference>
<feature type="compositionally biased region" description="Pro residues" evidence="1">
    <location>
        <begin position="13"/>
        <end position="22"/>
    </location>
</feature>
<dbReference type="InParanoid" id="A0A409WLY6"/>
<protein>
    <submittedName>
        <fullName evidence="2">Uncharacterized protein</fullName>
    </submittedName>
</protein>
<name>A0A409WLY6_PSICY</name>